<feature type="transmembrane region" description="Helical" evidence="1">
    <location>
        <begin position="176"/>
        <end position="202"/>
    </location>
</feature>
<dbReference type="GO" id="GO:0016020">
    <property type="term" value="C:membrane"/>
    <property type="evidence" value="ECO:0007669"/>
    <property type="project" value="GOC"/>
</dbReference>
<dbReference type="PANTHER" id="PTHR12879:SF8">
    <property type="entry name" value="SPHINGOLIPID DELTA(4)-DESATURASE DES1"/>
    <property type="match status" value="1"/>
</dbReference>
<dbReference type="Pfam" id="PF00487">
    <property type="entry name" value="FA_desaturase"/>
    <property type="match status" value="1"/>
</dbReference>
<feature type="transmembrane region" description="Helical" evidence="1">
    <location>
        <begin position="135"/>
        <end position="156"/>
    </location>
</feature>
<proteinExistence type="predicted"/>
<dbReference type="GO" id="GO:0046513">
    <property type="term" value="P:ceramide biosynthetic process"/>
    <property type="evidence" value="ECO:0007669"/>
    <property type="project" value="TreeGrafter"/>
</dbReference>
<dbReference type="STRING" id="254161.SAMN05216256_103166"/>
<name>A0A1S8DDJ5_9GAMM</name>
<protein>
    <submittedName>
        <fullName evidence="3">Fatty acid desaturase</fullName>
    </submittedName>
</protein>
<keyword evidence="1" id="KW-0812">Transmembrane</keyword>
<accession>A0A1S8DDJ5</accession>
<dbReference type="EMBL" id="MUBC01000027">
    <property type="protein sequence ID" value="ONM43498.1"/>
    <property type="molecule type" value="Genomic_DNA"/>
</dbReference>
<feature type="transmembrane region" description="Helical" evidence="1">
    <location>
        <begin position="15"/>
        <end position="35"/>
    </location>
</feature>
<reference evidence="3 4" key="1">
    <citation type="submission" date="2017-01" db="EMBL/GenBank/DDBJ databases">
        <title>Draft genome sequence of Pseudomonas pachastrellae type strain CCUG 46540T from a deep sea.</title>
        <authorList>
            <person name="Gomila M."/>
            <person name="Mulet M."/>
            <person name="Lalucat J."/>
            <person name="Garcia-Valdes E."/>
        </authorList>
    </citation>
    <scope>NUCLEOTIDE SEQUENCE [LARGE SCALE GENOMIC DNA]</scope>
    <source>
        <strain evidence="3 4">CCUG 46540</strain>
    </source>
</reference>
<keyword evidence="1" id="KW-1133">Transmembrane helix</keyword>
<gene>
    <name evidence="3" type="ORF">BXT89_12675</name>
</gene>
<keyword evidence="4" id="KW-1185">Reference proteome</keyword>
<sequence length="338" mass="39178">MSAAKSIWRDEQGTLPNVLAIAYILLTYLGGWYAMWMATWWSWPLGVLAAAHGMTIAAYLLHDCGHNAIFRKVEHNTRLGRWLNVIAGANYGTYEDVRYKHMRHHVDNCEPLSFDYRAWLLARPRLHKLVRALEWAYIPAVELLMHGMLIAAPFYMQSKRDQRGRVIRVTLVRVALFALVAYLAPLAALGYVLAYLLFLTFLRFMDSFQHNYEIVYTLDESGQPAPYKGNREYEEANTYSNLISQRWPWLNLLALNFSYHNAHHTRPTVAWHRLPAYHKELYGEDCPQLLSFWGQVKCFHRHRVERVLAEEYGTADVRETVRNGEAVGVNGLSFLTAF</sequence>
<dbReference type="InterPro" id="IPR005804">
    <property type="entry name" value="FA_desaturase_dom"/>
</dbReference>
<dbReference type="Proteomes" id="UP000242847">
    <property type="component" value="Unassembled WGS sequence"/>
</dbReference>
<evidence type="ECO:0000313" key="3">
    <source>
        <dbReference type="EMBL" id="ONM43498.1"/>
    </source>
</evidence>
<dbReference type="PANTHER" id="PTHR12879">
    <property type="entry name" value="SPHINGOLIPID DELTA 4 DESATURASE/C-4 HYDROXYLASE PROTEIN DES2"/>
    <property type="match status" value="1"/>
</dbReference>
<comment type="caution">
    <text evidence="3">The sequence shown here is derived from an EMBL/GenBank/DDBJ whole genome shotgun (WGS) entry which is preliminary data.</text>
</comment>
<evidence type="ECO:0000313" key="4">
    <source>
        <dbReference type="Proteomes" id="UP000242847"/>
    </source>
</evidence>
<feature type="transmembrane region" description="Helical" evidence="1">
    <location>
        <begin position="41"/>
        <end position="61"/>
    </location>
</feature>
<feature type="domain" description="Fatty acid desaturase" evidence="2">
    <location>
        <begin position="39"/>
        <end position="288"/>
    </location>
</feature>
<organism evidence="3 4">
    <name type="scientific">Halopseudomonas pachastrellae</name>
    <dbReference type="NCBI Taxonomy" id="254161"/>
    <lineage>
        <taxon>Bacteria</taxon>
        <taxon>Pseudomonadati</taxon>
        <taxon>Pseudomonadota</taxon>
        <taxon>Gammaproteobacteria</taxon>
        <taxon>Pseudomonadales</taxon>
        <taxon>Pseudomonadaceae</taxon>
        <taxon>Halopseudomonas</taxon>
    </lineage>
</organism>
<evidence type="ECO:0000256" key="1">
    <source>
        <dbReference type="SAM" id="Phobius"/>
    </source>
</evidence>
<dbReference type="AlphaFoldDB" id="A0A1S8DDJ5"/>
<dbReference type="OrthoDB" id="634389at2"/>
<dbReference type="GO" id="GO:0042284">
    <property type="term" value="F:sphingolipid delta-4 desaturase activity"/>
    <property type="evidence" value="ECO:0007669"/>
    <property type="project" value="TreeGrafter"/>
</dbReference>
<evidence type="ECO:0000259" key="2">
    <source>
        <dbReference type="Pfam" id="PF00487"/>
    </source>
</evidence>
<keyword evidence="1" id="KW-0472">Membrane</keyword>
<dbReference type="RefSeq" id="WP_083728065.1">
    <property type="nucleotide sequence ID" value="NZ_FOUD01000003.1"/>
</dbReference>